<dbReference type="SMART" id="SM00327">
    <property type="entry name" value="VWA"/>
    <property type="match status" value="1"/>
</dbReference>
<dbReference type="SUPFAM" id="SSF53300">
    <property type="entry name" value="vWA-like"/>
    <property type="match status" value="1"/>
</dbReference>
<gene>
    <name evidence="3" type="ORF">SAMN05443999_108139</name>
</gene>
<dbReference type="AlphaFoldDB" id="A0A1H7TDE4"/>
<feature type="domain" description="VWFA" evidence="2">
    <location>
        <begin position="370"/>
        <end position="550"/>
    </location>
</feature>
<dbReference type="RefSeq" id="WP_093037739.1">
    <property type="nucleotide sequence ID" value="NZ_FOAG01000008.1"/>
</dbReference>
<dbReference type="InterPro" id="IPR036465">
    <property type="entry name" value="vWFA_dom_sf"/>
</dbReference>
<name>A0A1H7TDE4_9RHOB</name>
<sequence length="552" mass="57982">MTDSPAWARAMRALTLLAVDPEGLRGLTLRARAGPVRQAFESALTRMPGAVRRIHADLGDEQLFGGTDIYATLAAGRLIRSAGLAQAPSRLILPMAERTPPALAARLAQLLDQSAGHTLILLDEGIEAEEAAPQTLAERLALHVTLDGISHSAAPALMPAPADISVARKRLDAVSHSPEDLVALTALAASFGIDSLRAPWLALRAARALAAIDGRGGVTPDDLREAAELVYPARATQLPREPEPETPEDRPEPENPSSAEAPDMPDELLIAAVAALLPPALLDALVSRAGLRRAAGSGAGARRRAQHRGRPLPARPGRPDGRMRIDLIATLRAAAPWQPLRRSARPDAPGLIIHPSDIHLKRFENRSDRLVIFVVDASGSAALARLAEAKGAVELLLAQAYARRDRVALIAFRRQTADLILPPTRALVQAKRRLAGLPGGGGTPLAAALEATLTLARQAETHGLSPALALLTDARANIALDGRGDRAQAALDTSRLAALCRARNLPAIVIDTANRPGPDPARLAAEMGARHLALPRADARAISAAVATTLGG</sequence>
<dbReference type="InterPro" id="IPR027417">
    <property type="entry name" value="P-loop_NTPase"/>
</dbReference>
<evidence type="ECO:0000313" key="4">
    <source>
        <dbReference type="Proteomes" id="UP000199582"/>
    </source>
</evidence>
<dbReference type="InterPro" id="IPR041628">
    <property type="entry name" value="ChlI/MoxR_AAA_lid"/>
</dbReference>
<protein>
    <submittedName>
        <fullName evidence="3">Magnesium chelatase subunit D</fullName>
    </submittedName>
</protein>
<dbReference type="EMBL" id="FOAG01000008">
    <property type="protein sequence ID" value="SEL82841.1"/>
    <property type="molecule type" value="Genomic_DNA"/>
</dbReference>
<dbReference type="Pfam" id="PF17863">
    <property type="entry name" value="AAA_lid_2"/>
    <property type="match status" value="1"/>
</dbReference>
<dbReference type="Proteomes" id="UP000199582">
    <property type="component" value="Unassembled WGS sequence"/>
</dbReference>
<feature type="region of interest" description="Disordered" evidence="1">
    <location>
        <begin position="296"/>
        <end position="321"/>
    </location>
</feature>
<evidence type="ECO:0000256" key="1">
    <source>
        <dbReference type="SAM" id="MobiDB-lite"/>
    </source>
</evidence>
<dbReference type="Gene3D" id="3.40.50.410">
    <property type="entry name" value="von Willebrand factor, type A domain"/>
    <property type="match status" value="1"/>
</dbReference>
<evidence type="ECO:0000313" key="3">
    <source>
        <dbReference type="EMBL" id="SEL82841.1"/>
    </source>
</evidence>
<dbReference type="PANTHER" id="PTHR43473">
    <property type="entry name" value="MAGNESIUM-CHELATASE SUBUNIT CHLD, CHLOROPLASTIC"/>
    <property type="match status" value="1"/>
</dbReference>
<organism evidence="3 4">
    <name type="scientific">Roseovarius azorensis</name>
    <dbReference type="NCBI Taxonomy" id="1287727"/>
    <lineage>
        <taxon>Bacteria</taxon>
        <taxon>Pseudomonadati</taxon>
        <taxon>Pseudomonadota</taxon>
        <taxon>Alphaproteobacteria</taxon>
        <taxon>Rhodobacterales</taxon>
        <taxon>Roseobacteraceae</taxon>
        <taxon>Roseovarius</taxon>
    </lineage>
</organism>
<feature type="region of interest" description="Disordered" evidence="1">
    <location>
        <begin position="231"/>
        <end position="262"/>
    </location>
</feature>
<dbReference type="Pfam" id="PF13519">
    <property type="entry name" value="VWA_2"/>
    <property type="match status" value="1"/>
</dbReference>
<dbReference type="OrthoDB" id="9775079at2"/>
<dbReference type="SUPFAM" id="SSF52540">
    <property type="entry name" value="P-loop containing nucleoside triphosphate hydrolases"/>
    <property type="match status" value="1"/>
</dbReference>
<reference evidence="3 4" key="1">
    <citation type="submission" date="2016-10" db="EMBL/GenBank/DDBJ databases">
        <authorList>
            <person name="de Groot N.N."/>
        </authorList>
    </citation>
    <scope>NUCLEOTIDE SEQUENCE [LARGE SCALE GENOMIC DNA]</scope>
    <source>
        <strain evidence="3 4">DSM 100674</strain>
    </source>
</reference>
<dbReference type="InterPro" id="IPR002035">
    <property type="entry name" value="VWF_A"/>
</dbReference>
<dbReference type="Gene3D" id="1.10.8.80">
    <property type="entry name" value="Magnesium chelatase subunit I, C-Terminal domain"/>
    <property type="match status" value="1"/>
</dbReference>
<dbReference type="PROSITE" id="PS50234">
    <property type="entry name" value="VWFA"/>
    <property type="match status" value="1"/>
</dbReference>
<accession>A0A1H7TDE4</accession>
<feature type="compositionally biased region" description="Basic residues" evidence="1">
    <location>
        <begin position="301"/>
        <end position="310"/>
    </location>
</feature>
<keyword evidence="4" id="KW-1185">Reference proteome</keyword>
<dbReference type="STRING" id="1287727.SAMN05443999_108139"/>
<evidence type="ECO:0000259" key="2">
    <source>
        <dbReference type="PROSITE" id="PS50234"/>
    </source>
</evidence>
<feature type="compositionally biased region" description="Basic and acidic residues" evidence="1">
    <location>
        <begin position="240"/>
        <end position="253"/>
    </location>
</feature>
<dbReference type="NCBIfam" id="NF009943">
    <property type="entry name" value="PRK13406.1"/>
    <property type="match status" value="1"/>
</dbReference>
<dbReference type="PANTHER" id="PTHR43473:SF2">
    <property type="entry name" value="MAGNESIUM-CHELATASE SUBUNIT CHLD, CHLOROPLASTIC"/>
    <property type="match status" value="1"/>
</dbReference>
<proteinExistence type="predicted"/>